<dbReference type="PANTHER" id="PTHR46128:SF211">
    <property type="entry name" value="PENTACOTRIPEPTIDE-REPEAT REGION OF PRORP DOMAIN-CONTAINING PROTEIN"/>
    <property type="match status" value="1"/>
</dbReference>
<keyword evidence="5" id="KW-1185">Reference proteome</keyword>
<dbReference type="InterPro" id="IPR002885">
    <property type="entry name" value="PPR_rpt"/>
</dbReference>
<reference evidence="4 5" key="1">
    <citation type="submission" date="2024-01" db="EMBL/GenBank/DDBJ databases">
        <title>The genomes of 5 underutilized Papilionoideae crops provide insights into root nodulation and disease resistanc.</title>
        <authorList>
            <person name="Jiang F."/>
        </authorList>
    </citation>
    <scope>NUCLEOTIDE SEQUENCE [LARGE SCALE GENOMIC DNA]</scope>
    <source>
        <strain evidence="4">JINMINGXINNONG_FW02</strain>
        <tissue evidence="4">Leaves</tissue>
    </source>
</reference>
<dbReference type="InterPro" id="IPR050872">
    <property type="entry name" value="PPR_P_subfamily"/>
</dbReference>
<feature type="repeat" description="PPR" evidence="3">
    <location>
        <begin position="121"/>
        <end position="157"/>
    </location>
</feature>
<comment type="caution">
    <text evidence="4">The sequence shown here is derived from an EMBL/GenBank/DDBJ whole genome shotgun (WGS) entry which is preliminary data.</text>
</comment>
<comment type="similarity">
    <text evidence="1">Belongs to the PPR family. P subfamily.</text>
</comment>
<dbReference type="AlphaFoldDB" id="A0AAN9MCH4"/>
<dbReference type="EMBL" id="JAYMYR010000007">
    <property type="protein sequence ID" value="KAK7352305.1"/>
    <property type="molecule type" value="Genomic_DNA"/>
</dbReference>
<evidence type="ECO:0000256" key="3">
    <source>
        <dbReference type="PROSITE-ProRule" id="PRU00708"/>
    </source>
</evidence>
<accession>A0AAN9MCH4</accession>
<organism evidence="4 5">
    <name type="scientific">Phaseolus coccineus</name>
    <name type="common">Scarlet runner bean</name>
    <name type="synonym">Phaseolus multiflorus</name>
    <dbReference type="NCBI Taxonomy" id="3886"/>
    <lineage>
        <taxon>Eukaryota</taxon>
        <taxon>Viridiplantae</taxon>
        <taxon>Streptophyta</taxon>
        <taxon>Embryophyta</taxon>
        <taxon>Tracheophyta</taxon>
        <taxon>Spermatophyta</taxon>
        <taxon>Magnoliopsida</taxon>
        <taxon>eudicotyledons</taxon>
        <taxon>Gunneridae</taxon>
        <taxon>Pentapetalae</taxon>
        <taxon>rosids</taxon>
        <taxon>fabids</taxon>
        <taxon>Fabales</taxon>
        <taxon>Fabaceae</taxon>
        <taxon>Papilionoideae</taxon>
        <taxon>50 kb inversion clade</taxon>
        <taxon>NPAAA clade</taxon>
        <taxon>indigoferoid/millettioid clade</taxon>
        <taxon>Phaseoleae</taxon>
        <taxon>Phaseolus</taxon>
    </lineage>
</organism>
<evidence type="ECO:0000256" key="1">
    <source>
        <dbReference type="ARBA" id="ARBA00007626"/>
    </source>
</evidence>
<dbReference type="PROSITE" id="PS51375">
    <property type="entry name" value="PPR"/>
    <property type="match status" value="1"/>
</dbReference>
<sequence>MLPITLLAKPFRSLTMLLLAVPKFVGPHLFDEMTERGFVFSTLLFGMFVWRVCGERVVSLLDEVRECCFGINGSVGGFVVHDLCRASKVWEALWMLDELRSFEDEEEVRGEVTPRSSDYRDLKTYNILIQKFSEVGQAGVEEAQMFIYHMLDKGTEPDVTSYTFLLEGLCQEDKIEAPFELYNKYVEQDIIHARDILSFLYCHSVGKDILWLHPNYFFAVSIMI</sequence>
<dbReference type="Pfam" id="PF13041">
    <property type="entry name" value="PPR_2"/>
    <property type="match status" value="1"/>
</dbReference>
<name>A0AAN9MCH4_PHACN</name>
<protein>
    <recommendedName>
        <fullName evidence="6">Pentatricopeptide repeat-containing protein</fullName>
    </recommendedName>
</protein>
<evidence type="ECO:0000256" key="2">
    <source>
        <dbReference type="ARBA" id="ARBA00022737"/>
    </source>
</evidence>
<dbReference type="PANTHER" id="PTHR46128">
    <property type="entry name" value="MITOCHONDRIAL GROUP I INTRON SPLICING FACTOR CCM1"/>
    <property type="match status" value="1"/>
</dbReference>
<proteinExistence type="inferred from homology"/>
<dbReference type="Proteomes" id="UP001374584">
    <property type="component" value="Unassembled WGS sequence"/>
</dbReference>
<evidence type="ECO:0000313" key="5">
    <source>
        <dbReference type="Proteomes" id="UP001374584"/>
    </source>
</evidence>
<dbReference type="InterPro" id="IPR011990">
    <property type="entry name" value="TPR-like_helical_dom_sf"/>
</dbReference>
<keyword evidence="2" id="KW-0677">Repeat</keyword>
<dbReference type="Gene3D" id="1.25.40.10">
    <property type="entry name" value="Tetratricopeptide repeat domain"/>
    <property type="match status" value="1"/>
</dbReference>
<evidence type="ECO:0000313" key="4">
    <source>
        <dbReference type="EMBL" id="KAK7352305.1"/>
    </source>
</evidence>
<gene>
    <name evidence="4" type="ORF">VNO80_17725</name>
</gene>
<evidence type="ECO:0008006" key="6">
    <source>
        <dbReference type="Google" id="ProtNLM"/>
    </source>
</evidence>